<keyword evidence="2" id="KW-1185">Reference proteome</keyword>
<comment type="caution">
    <text evidence="1">The sequence shown here is derived from an EMBL/GenBank/DDBJ whole genome shotgun (WGS) entry which is preliminary data.</text>
</comment>
<evidence type="ECO:0000313" key="2">
    <source>
        <dbReference type="Proteomes" id="UP000299102"/>
    </source>
</evidence>
<evidence type="ECO:0000313" key="1">
    <source>
        <dbReference type="EMBL" id="GBP43165.1"/>
    </source>
</evidence>
<sequence>MIFGNEAAVTRARIDVGVRDETDRRTAFVMGIIIGIYLEIEIKIILYGYGQNNMDEFASESSQGVLSKYHLQECNSYRLCVFELAKKRDRVRNCGSRREQLKSRTGIVTSRERAVAPDQCRNLATAAPPAVVCTPTPHRPLPPPPYPAGAVYARRRTAAGRACYI</sequence>
<accession>A0A4C1VZB4</accession>
<dbReference type="Proteomes" id="UP000299102">
    <property type="component" value="Unassembled WGS sequence"/>
</dbReference>
<proteinExistence type="predicted"/>
<dbReference type="AlphaFoldDB" id="A0A4C1VZB4"/>
<name>A0A4C1VZB4_EUMVA</name>
<dbReference type="EMBL" id="BGZK01000431">
    <property type="protein sequence ID" value="GBP43165.1"/>
    <property type="molecule type" value="Genomic_DNA"/>
</dbReference>
<protein>
    <submittedName>
        <fullName evidence="1">Uncharacterized protein</fullName>
    </submittedName>
</protein>
<gene>
    <name evidence="1" type="ORF">EVAR_26840_1</name>
</gene>
<reference evidence="1 2" key="1">
    <citation type="journal article" date="2019" name="Commun. Biol.">
        <title>The bagworm genome reveals a unique fibroin gene that provides high tensile strength.</title>
        <authorList>
            <person name="Kono N."/>
            <person name="Nakamura H."/>
            <person name="Ohtoshi R."/>
            <person name="Tomita M."/>
            <person name="Numata K."/>
            <person name="Arakawa K."/>
        </authorList>
    </citation>
    <scope>NUCLEOTIDE SEQUENCE [LARGE SCALE GENOMIC DNA]</scope>
</reference>
<organism evidence="1 2">
    <name type="scientific">Eumeta variegata</name>
    <name type="common">Bagworm moth</name>
    <name type="synonym">Eumeta japonica</name>
    <dbReference type="NCBI Taxonomy" id="151549"/>
    <lineage>
        <taxon>Eukaryota</taxon>
        <taxon>Metazoa</taxon>
        <taxon>Ecdysozoa</taxon>
        <taxon>Arthropoda</taxon>
        <taxon>Hexapoda</taxon>
        <taxon>Insecta</taxon>
        <taxon>Pterygota</taxon>
        <taxon>Neoptera</taxon>
        <taxon>Endopterygota</taxon>
        <taxon>Lepidoptera</taxon>
        <taxon>Glossata</taxon>
        <taxon>Ditrysia</taxon>
        <taxon>Tineoidea</taxon>
        <taxon>Psychidae</taxon>
        <taxon>Oiketicinae</taxon>
        <taxon>Eumeta</taxon>
    </lineage>
</organism>